<keyword evidence="3" id="KW-0378">Hydrolase</keyword>
<evidence type="ECO:0000256" key="2">
    <source>
        <dbReference type="ARBA" id="ARBA00011901"/>
    </source>
</evidence>
<dbReference type="InterPro" id="IPR051206">
    <property type="entry name" value="NAMLAA_amidase_2"/>
</dbReference>
<dbReference type="PANTHER" id="PTHR30417">
    <property type="entry name" value="N-ACETYLMURAMOYL-L-ALANINE AMIDASE AMID"/>
    <property type="match status" value="1"/>
</dbReference>
<keyword evidence="5" id="KW-1133">Transmembrane helix</keyword>
<gene>
    <name evidence="7" type="ORF">EV212_10597</name>
</gene>
<evidence type="ECO:0000256" key="5">
    <source>
        <dbReference type="SAM" id="Phobius"/>
    </source>
</evidence>
<feature type="transmembrane region" description="Helical" evidence="5">
    <location>
        <begin position="21"/>
        <end position="42"/>
    </location>
</feature>
<proteinExistence type="predicted"/>
<evidence type="ECO:0000256" key="3">
    <source>
        <dbReference type="ARBA" id="ARBA00022801"/>
    </source>
</evidence>
<keyword evidence="8" id="KW-1185">Reference proteome</keyword>
<dbReference type="Proteomes" id="UP000295711">
    <property type="component" value="Unassembled WGS sequence"/>
</dbReference>
<dbReference type="InterPro" id="IPR036505">
    <property type="entry name" value="Amidase/PGRP_sf"/>
</dbReference>
<dbReference type="PANTHER" id="PTHR30417:SF1">
    <property type="entry name" value="N-ACETYLMURAMOYL-L-ALANINE AMIDASE AMID"/>
    <property type="match status" value="1"/>
</dbReference>
<dbReference type="InterPro" id="IPR002502">
    <property type="entry name" value="Amidase_domain"/>
</dbReference>
<sequence length="233" mass="26487">MAVIKKKKKIRKVKYINEEKIRFFAIFGCLLIFVITLCGLIFRACTRDDRISPYCQPDPAYDDGRPYIDVQLLTPNEYSRPCIPSDGVRGIVIHYVGNPGSSAQSNRDYFEGLKDSGEAYASSNFVVGLEGEIIQCIPTNEIAYCSNERNSDTVSIEVCHETADGKFNASTYSSLVNLTGWLCMYLDVSPKSVIRHYDVTGKICPKYYVEHEDAWDTFIDDVKVWIRTEKSRQ</sequence>
<dbReference type="RefSeq" id="WP_243115497.1">
    <property type="nucleotide sequence ID" value="NZ_JANKAQ010000007.1"/>
</dbReference>
<keyword evidence="5" id="KW-0812">Transmembrane</keyword>
<comment type="caution">
    <text evidence="7">The sequence shown here is derived from an EMBL/GenBank/DDBJ whole genome shotgun (WGS) entry which is preliminary data.</text>
</comment>
<dbReference type="EMBL" id="SLXA01000005">
    <property type="protein sequence ID" value="TCO84830.1"/>
    <property type="molecule type" value="Genomic_DNA"/>
</dbReference>
<accession>A0A4R2LCK3</accession>
<dbReference type="GO" id="GO:0009253">
    <property type="term" value="P:peptidoglycan catabolic process"/>
    <property type="evidence" value="ECO:0007669"/>
    <property type="project" value="InterPro"/>
</dbReference>
<dbReference type="GO" id="GO:0008745">
    <property type="term" value="F:N-acetylmuramoyl-L-alanine amidase activity"/>
    <property type="evidence" value="ECO:0007669"/>
    <property type="project" value="UniProtKB-EC"/>
</dbReference>
<dbReference type="SUPFAM" id="SSF55846">
    <property type="entry name" value="N-acetylmuramoyl-L-alanine amidase-like"/>
    <property type="match status" value="1"/>
</dbReference>
<dbReference type="Pfam" id="PF01510">
    <property type="entry name" value="Amidase_2"/>
    <property type="match status" value="1"/>
</dbReference>
<dbReference type="GO" id="GO:0009254">
    <property type="term" value="P:peptidoglycan turnover"/>
    <property type="evidence" value="ECO:0007669"/>
    <property type="project" value="TreeGrafter"/>
</dbReference>
<evidence type="ECO:0000313" key="7">
    <source>
        <dbReference type="EMBL" id="TCO84830.1"/>
    </source>
</evidence>
<name>A0A4R2LCK3_9FIRM</name>
<dbReference type="AlphaFoldDB" id="A0A4R2LCK3"/>
<feature type="domain" description="N-acetylmuramoyl-L-alanine amidase" evidence="6">
    <location>
        <begin position="78"/>
        <end position="218"/>
    </location>
</feature>
<keyword evidence="4" id="KW-0961">Cell wall biogenesis/degradation</keyword>
<dbReference type="GO" id="GO:0071555">
    <property type="term" value="P:cell wall organization"/>
    <property type="evidence" value="ECO:0007669"/>
    <property type="project" value="UniProtKB-KW"/>
</dbReference>
<protein>
    <recommendedName>
        <fullName evidence="2">N-acetylmuramoyl-L-alanine amidase</fullName>
        <ecNumber evidence="2">3.5.1.28</ecNumber>
    </recommendedName>
</protein>
<dbReference type="CDD" id="cd06583">
    <property type="entry name" value="PGRP"/>
    <property type="match status" value="1"/>
</dbReference>
<evidence type="ECO:0000256" key="4">
    <source>
        <dbReference type="ARBA" id="ARBA00023316"/>
    </source>
</evidence>
<evidence type="ECO:0000259" key="6">
    <source>
        <dbReference type="SMART" id="SM00644"/>
    </source>
</evidence>
<reference evidence="7 8" key="1">
    <citation type="submission" date="2019-03" db="EMBL/GenBank/DDBJ databases">
        <title>Genomic Encyclopedia of Type Strains, Phase IV (KMG-IV): sequencing the most valuable type-strain genomes for metagenomic binning, comparative biology and taxonomic classification.</title>
        <authorList>
            <person name="Goeker M."/>
        </authorList>
    </citation>
    <scope>NUCLEOTIDE SEQUENCE [LARGE SCALE GENOMIC DNA]</scope>
    <source>
        <strain evidence="7 8">DSM 28559</strain>
    </source>
</reference>
<evidence type="ECO:0000313" key="8">
    <source>
        <dbReference type="Proteomes" id="UP000295711"/>
    </source>
</evidence>
<dbReference type="SMART" id="SM00644">
    <property type="entry name" value="Ami_2"/>
    <property type="match status" value="1"/>
</dbReference>
<evidence type="ECO:0000256" key="1">
    <source>
        <dbReference type="ARBA" id="ARBA00001561"/>
    </source>
</evidence>
<organism evidence="7 8">
    <name type="scientific">Frisingicoccus caecimuris</name>
    <dbReference type="NCBI Taxonomy" id="1796636"/>
    <lineage>
        <taxon>Bacteria</taxon>
        <taxon>Bacillati</taxon>
        <taxon>Bacillota</taxon>
        <taxon>Clostridia</taxon>
        <taxon>Lachnospirales</taxon>
        <taxon>Lachnospiraceae</taxon>
        <taxon>Frisingicoccus</taxon>
    </lineage>
</organism>
<dbReference type="EC" id="3.5.1.28" evidence="2"/>
<dbReference type="Gene3D" id="3.40.80.10">
    <property type="entry name" value="Peptidoglycan recognition protein-like"/>
    <property type="match status" value="1"/>
</dbReference>
<comment type="catalytic activity">
    <reaction evidence="1">
        <text>Hydrolyzes the link between N-acetylmuramoyl residues and L-amino acid residues in certain cell-wall glycopeptides.</text>
        <dbReference type="EC" id="3.5.1.28"/>
    </reaction>
</comment>
<keyword evidence="5" id="KW-0472">Membrane</keyword>